<feature type="domain" description="HTH marR-type" evidence="4">
    <location>
        <begin position="11"/>
        <end position="144"/>
    </location>
</feature>
<dbReference type="GO" id="GO:0003677">
    <property type="term" value="F:DNA binding"/>
    <property type="evidence" value="ECO:0007669"/>
    <property type="project" value="UniProtKB-KW"/>
</dbReference>
<name>B2IBS1_BEII9</name>
<evidence type="ECO:0000256" key="1">
    <source>
        <dbReference type="ARBA" id="ARBA00023015"/>
    </source>
</evidence>
<dbReference type="AlphaFoldDB" id="B2IBS1"/>
<evidence type="ECO:0000313" key="5">
    <source>
        <dbReference type="EMBL" id="ACB93793.1"/>
    </source>
</evidence>
<dbReference type="OrthoDB" id="7427954at2"/>
<dbReference type="InterPro" id="IPR036390">
    <property type="entry name" value="WH_DNA-bd_sf"/>
</dbReference>
<dbReference type="STRING" id="395963.Bind_0135"/>
<dbReference type="InterPro" id="IPR039422">
    <property type="entry name" value="MarR/SlyA-like"/>
</dbReference>
<dbReference type="InterPro" id="IPR000835">
    <property type="entry name" value="HTH_MarR-typ"/>
</dbReference>
<dbReference type="InterPro" id="IPR036388">
    <property type="entry name" value="WH-like_DNA-bd_sf"/>
</dbReference>
<proteinExistence type="predicted"/>
<accession>B2IBS1</accession>
<dbReference type="PANTHER" id="PTHR33164">
    <property type="entry name" value="TRANSCRIPTIONAL REGULATOR, MARR FAMILY"/>
    <property type="match status" value="1"/>
</dbReference>
<keyword evidence="3" id="KW-0804">Transcription</keyword>
<dbReference type="PROSITE" id="PS50995">
    <property type="entry name" value="HTH_MARR_2"/>
    <property type="match status" value="1"/>
</dbReference>
<dbReference type="eggNOG" id="COG1846">
    <property type="taxonomic scope" value="Bacteria"/>
</dbReference>
<gene>
    <name evidence="5" type="ordered locus">Bind_0135</name>
</gene>
<keyword evidence="6" id="KW-1185">Reference proteome</keyword>
<dbReference type="Pfam" id="PF12802">
    <property type="entry name" value="MarR_2"/>
    <property type="match status" value="1"/>
</dbReference>
<dbReference type="HOGENOM" id="CLU_083287_18_2_5"/>
<keyword evidence="2" id="KW-0238">DNA-binding</keyword>
<reference evidence="6" key="1">
    <citation type="submission" date="2008-03" db="EMBL/GenBank/DDBJ databases">
        <title>Complete sequence of chromosome of Beijerinckia indica subsp. indica ATCC 9039.</title>
        <authorList>
            <consortium name="US DOE Joint Genome Institute"/>
            <person name="Copeland A."/>
            <person name="Lucas S."/>
            <person name="Lapidus A."/>
            <person name="Glavina del Rio T."/>
            <person name="Dalin E."/>
            <person name="Tice H."/>
            <person name="Bruce D."/>
            <person name="Goodwin L."/>
            <person name="Pitluck S."/>
            <person name="LaButti K."/>
            <person name="Schmutz J."/>
            <person name="Larimer F."/>
            <person name="Land M."/>
            <person name="Hauser L."/>
            <person name="Kyrpides N."/>
            <person name="Mikhailova N."/>
            <person name="Dunfield P.F."/>
            <person name="Dedysh S.N."/>
            <person name="Liesack W."/>
            <person name="Saw J.H."/>
            <person name="Alam M."/>
            <person name="Chen Y."/>
            <person name="Murrell J.C."/>
            <person name="Richardson P."/>
        </authorList>
    </citation>
    <scope>NUCLEOTIDE SEQUENCE [LARGE SCALE GENOMIC DNA]</scope>
    <source>
        <strain evidence="6">ATCC 9039 / DSM 1715 / NCIMB 8712</strain>
    </source>
</reference>
<dbReference type="KEGG" id="bid:Bind_0135"/>
<organism evidence="5 6">
    <name type="scientific">Beijerinckia indica subsp. indica (strain ATCC 9039 / DSM 1715 / NCIMB 8712)</name>
    <dbReference type="NCBI Taxonomy" id="395963"/>
    <lineage>
        <taxon>Bacteria</taxon>
        <taxon>Pseudomonadati</taxon>
        <taxon>Pseudomonadota</taxon>
        <taxon>Alphaproteobacteria</taxon>
        <taxon>Hyphomicrobiales</taxon>
        <taxon>Beijerinckiaceae</taxon>
        <taxon>Beijerinckia</taxon>
    </lineage>
</organism>
<evidence type="ECO:0000256" key="2">
    <source>
        <dbReference type="ARBA" id="ARBA00023125"/>
    </source>
</evidence>
<dbReference type="GO" id="GO:0003700">
    <property type="term" value="F:DNA-binding transcription factor activity"/>
    <property type="evidence" value="ECO:0007669"/>
    <property type="project" value="InterPro"/>
</dbReference>
<dbReference type="SMART" id="SM00347">
    <property type="entry name" value="HTH_MARR"/>
    <property type="match status" value="1"/>
</dbReference>
<dbReference type="PRINTS" id="PR00598">
    <property type="entry name" value="HTHMARR"/>
</dbReference>
<dbReference type="GO" id="GO:0006950">
    <property type="term" value="P:response to stress"/>
    <property type="evidence" value="ECO:0007669"/>
    <property type="project" value="TreeGrafter"/>
</dbReference>
<evidence type="ECO:0000256" key="3">
    <source>
        <dbReference type="ARBA" id="ARBA00023163"/>
    </source>
</evidence>
<keyword evidence="1" id="KW-0805">Transcription regulation</keyword>
<dbReference type="PANTHER" id="PTHR33164:SF64">
    <property type="entry name" value="TRANSCRIPTIONAL REGULATOR SLYA"/>
    <property type="match status" value="1"/>
</dbReference>
<protein>
    <submittedName>
        <fullName evidence="5">Transcriptional regulator, MarR family</fullName>
    </submittedName>
</protein>
<reference evidence="5 6" key="2">
    <citation type="journal article" date="2010" name="J. Bacteriol.">
        <title>Complete genome sequence of Beijerinckia indica subsp. indica.</title>
        <authorList>
            <person name="Tamas I."/>
            <person name="Dedysh S.N."/>
            <person name="Liesack W."/>
            <person name="Stott M.B."/>
            <person name="Alam M."/>
            <person name="Murrell J.C."/>
            <person name="Dunfield P.F."/>
        </authorList>
    </citation>
    <scope>NUCLEOTIDE SEQUENCE [LARGE SCALE GENOMIC DNA]</scope>
    <source>
        <strain evidence="6">ATCC 9039 / DSM 1715 / NCIMB 8712</strain>
    </source>
</reference>
<dbReference type="Proteomes" id="UP000001695">
    <property type="component" value="Chromosome"/>
</dbReference>
<dbReference type="EMBL" id="CP001016">
    <property type="protein sequence ID" value="ACB93793.1"/>
    <property type="molecule type" value="Genomic_DNA"/>
</dbReference>
<dbReference type="Gene3D" id="1.10.10.10">
    <property type="entry name" value="Winged helix-like DNA-binding domain superfamily/Winged helix DNA-binding domain"/>
    <property type="match status" value="1"/>
</dbReference>
<evidence type="ECO:0000313" key="6">
    <source>
        <dbReference type="Proteomes" id="UP000001695"/>
    </source>
</evidence>
<sequence length="157" mass="17390">MSAKRNGARLRQHYTFTLLQAARAWRRYANVVVETYGLSEATALALIYIGRSKEAPRQSELASTLGIEGPTLVRLLDQLCALGLVVRREDPGDRRAKVLGLTDAGRDSVMAIEDELDVLRGSVLEKVSMADLETSLRVFTAILDHTSRIDVHQEIEA</sequence>
<dbReference type="RefSeq" id="WP_012383151.1">
    <property type="nucleotide sequence ID" value="NC_010581.1"/>
</dbReference>
<evidence type="ECO:0000259" key="4">
    <source>
        <dbReference type="PROSITE" id="PS50995"/>
    </source>
</evidence>
<dbReference type="SUPFAM" id="SSF46785">
    <property type="entry name" value="Winged helix' DNA-binding domain"/>
    <property type="match status" value="1"/>
</dbReference>